<organism evidence="2">
    <name type="scientific">marine metagenome</name>
    <dbReference type="NCBI Taxonomy" id="408172"/>
    <lineage>
        <taxon>unclassified sequences</taxon>
        <taxon>metagenomes</taxon>
        <taxon>ecological metagenomes</taxon>
    </lineage>
</organism>
<name>A0A383CT40_9ZZZZ</name>
<feature type="transmembrane region" description="Helical" evidence="1">
    <location>
        <begin position="29"/>
        <end position="46"/>
    </location>
</feature>
<feature type="transmembrane region" description="Helical" evidence="1">
    <location>
        <begin position="53"/>
        <end position="71"/>
    </location>
</feature>
<keyword evidence="1" id="KW-0812">Transmembrane</keyword>
<evidence type="ECO:0000313" key="2">
    <source>
        <dbReference type="EMBL" id="SVE34818.1"/>
    </source>
</evidence>
<feature type="transmembrane region" description="Helical" evidence="1">
    <location>
        <begin position="142"/>
        <end position="163"/>
    </location>
</feature>
<feature type="non-terminal residue" evidence="2">
    <location>
        <position position="1"/>
    </location>
</feature>
<dbReference type="PANTHER" id="PTHR32024">
    <property type="entry name" value="TRK SYSTEM POTASSIUM UPTAKE PROTEIN TRKG-RELATED"/>
    <property type="match status" value="1"/>
</dbReference>
<dbReference type="AlphaFoldDB" id="A0A383CT40"/>
<keyword evidence="1" id="KW-1133">Transmembrane helix</keyword>
<evidence type="ECO:0000256" key="1">
    <source>
        <dbReference type="SAM" id="Phobius"/>
    </source>
</evidence>
<protein>
    <submittedName>
        <fullName evidence="2">Uncharacterized protein</fullName>
    </submittedName>
</protein>
<feature type="transmembrane region" description="Helical" evidence="1">
    <location>
        <begin position="77"/>
        <end position="98"/>
    </location>
</feature>
<sequence length="231" mass="26681">TLLFPIFNFFLLYDVITRKFSFRNHQEDLHLASMIILFTLIFYFFVIPHERFANVVFAITSSVSTSGITTYSSNIDLSLFFILLTIVGGSLISTSSGFKYTRIYILLKISYQEIYRLVKPINIIDKNLYNTETKIDDQDVKIAFLVFISFIISVFILSSILTLNNLTFENSFKLSILTLTNTVSSALYGMDSLSFFDLNNFTKISLILFMILGKIEIIAVIYLIKRFIFRE</sequence>
<feature type="transmembrane region" description="Helical" evidence="1">
    <location>
        <begin position="204"/>
        <end position="224"/>
    </location>
</feature>
<dbReference type="PANTHER" id="PTHR32024:SF2">
    <property type="entry name" value="TRK SYSTEM POTASSIUM UPTAKE PROTEIN TRKG-RELATED"/>
    <property type="match status" value="1"/>
</dbReference>
<keyword evidence="1" id="KW-0472">Membrane</keyword>
<gene>
    <name evidence="2" type="ORF">METZ01_LOCUS487672</name>
</gene>
<accession>A0A383CT40</accession>
<reference evidence="2" key="1">
    <citation type="submission" date="2018-05" db="EMBL/GenBank/DDBJ databases">
        <authorList>
            <person name="Lanie J.A."/>
            <person name="Ng W.-L."/>
            <person name="Kazmierczak K.M."/>
            <person name="Andrzejewski T.M."/>
            <person name="Davidsen T.M."/>
            <person name="Wayne K.J."/>
            <person name="Tettelin H."/>
            <person name="Glass J.I."/>
            <person name="Rusch D."/>
            <person name="Podicherti R."/>
            <person name="Tsui H.-C.T."/>
            <person name="Winkler M.E."/>
        </authorList>
    </citation>
    <scope>NUCLEOTIDE SEQUENCE</scope>
</reference>
<dbReference type="EMBL" id="UINC01211073">
    <property type="protein sequence ID" value="SVE34818.1"/>
    <property type="molecule type" value="Genomic_DNA"/>
</dbReference>
<proteinExistence type="predicted"/>